<accession>A0A2H9TFB9</accession>
<evidence type="ECO:0000313" key="1">
    <source>
        <dbReference type="EMBL" id="PJF16474.1"/>
    </source>
</evidence>
<dbReference type="InterPro" id="IPR038102">
    <property type="entry name" value="EYA_dom_sf"/>
</dbReference>
<dbReference type="AlphaFoldDB" id="A0A2H9TFB9"/>
<dbReference type="Proteomes" id="UP000240830">
    <property type="component" value="Unassembled WGS sequence"/>
</dbReference>
<organism evidence="1 2">
    <name type="scientific">Paramicrosporidium saccamoebae</name>
    <dbReference type="NCBI Taxonomy" id="1246581"/>
    <lineage>
        <taxon>Eukaryota</taxon>
        <taxon>Fungi</taxon>
        <taxon>Fungi incertae sedis</taxon>
        <taxon>Cryptomycota</taxon>
        <taxon>Cryptomycota incertae sedis</taxon>
        <taxon>Paramicrosporidium</taxon>
    </lineage>
</organism>
<dbReference type="Gene3D" id="3.40.50.12350">
    <property type="match status" value="1"/>
</dbReference>
<dbReference type="STRING" id="1246581.A0A2H9TFB9"/>
<reference evidence="1 2" key="1">
    <citation type="submission" date="2016-10" db="EMBL/GenBank/DDBJ databases">
        <title>The genome of Paramicrosporidium saccamoebae is the missing link in understanding Cryptomycota and Microsporidia evolution.</title>
        <authorList>
            <person name="Quandt C.A."/>
            <person name="Beaudet D."/>
            <person name="Corsaro D."/>
            <person name="Michel R."/>
            <person name="Corradi N."/>
            <person name="James T."/>
        </authorList>
    </citation>
    <scope>NUCLEOTIDE SEQUENCE [LARGE SCALE GENOMIC DNA]</scope>
    <source>
        <strain evidence="1 2">KSL3</strain>
    </source>
</reference>
<gene>
    <name evidence="1" type="ORF">PSACC_03661</name>
</gene>
<proteinExistence type="predicted"/>
<name>A0A2H9TFB9_9FUNG</name>
<dbReference type="EMBL" id="MTSL01000219">
    <property type="protein sequence ID" value="PJF16474.1"/>
    <property type="molecule type" value="Genomic_DNA"/>
</dbReference>
<sequence>MAADEETPFEVLLQFSKFLEAPANVKTAKSSLVLCIQNPELAEDIIERSVDSVQQDPKNRRPILQFMATLYEHPEAKSFRPIIERRYRDLVDIGLRGTSPSVVRNAAKGLKTLLQAFDDTFQGECGDLNASINEAIGLYIVVAFLIVSRTEAEQKFNQNKQSVLEAIEREPLRVSCWSRPEDETPEEEFLSFYKKSAGLSDSDFRQAKNNLALFCQVNGLEKTEHPVVVVNLDEVMPFIPELRDSRDSKVRHTAEDFYSVVKEIAHFCFFYSDLRDFEQPHTEYYCEDDDGRKLNDYDFQSDELALFIKDSSIPYTHKFYRERAYRNRLAAYRYDHNREIVNIIPRELERDCNRCRQDCDHLFGKVFSKMKHSLTTLRSLGVEMCFLTKVHLSLALAINVALDINTVVPSQSLYSTSKYDVDWGFSAIRQKYGDGRKYIIAGRSKASSRCAEKVGKASLDLNNLVWLEVFGGATPRRLWQASPGVEDG</sequence>
<comment type="caution">
    <text evidence="1">The sequence shown here is derived from an EMBL/GenBank/DDBJ whole genome shotgun (WGS) entry which is preliminary data.</text>
</comment>
<evidence type="ECO:0000313" key="2">
    <source>
        <dbReference type="Proteomes" id="UP000240830"/>
    </source>
</evidence>
<protein>
    <submittedName>
        <fullName evidence="1">Uncharacterized protein</fullName>
    </submittedName>
</protein>
<keyword evidence="2" id="KW-1185">Reference proteome</keyword>